<name>A0A2S9GZU3_9BURK</name>
<proteinExistence type="predicted"/>
<evidence type="ECO:0000313" key="3">
    <source>
        <dbReference type="Proteomes" id="UP000237839"/>
    </source>
</evidence>
<keyword evidence="1" id="KW-0732">Signal</keyword>
<evidence type="ECO:0000256" key="1">
    <source>
        <dbReference type="SAM" id="SignalP"/>
    </source>
</evidence>
<gene>
    <name evidence="2" type="ORF">S2091_1958</name>
</gene>
<sequence length="260" mass="28445">MKNSALSKLFSCTARLIVLLSFPLSAFAIGGPPLVTDDPDTPGDGHWEINLATISQRTAYGYAVAAPDADINYGVGEHIQLKADIPWTFAQQPGEGWKSGPGFANYGVKWRFIDEEDAGFSVSTYPQYEHSLSSSSITRGIAPSGGQFFLPLEVSTKMNEFDLDMEVGRNFVQGNPNQWEAGFVIGHECVKDVECLAEIHETLTDRFSGNASSTQTLLNLGLNWKLTESMTLLAAAGREFGKQSNSQIYSLFYLGIQITR</sequence>
<feature type="chain" id="PRO_5015771921" evidence="1">
    <location>
        <begin position="29"/>
        <end position="260"/>
    </location>
</feature>
<reference evidence="2 3" key="1">
    <citation type="submission" date="2018-02" db="EMBL/GenBank/DDBJ databases">
        <title>Solimicrobium silvestre gen. nov., sp. nov., isolated from alpine forest soil.</title>
        <authorList>
            <person name="Margesin R."/>
            <person name="Albuquerque L."/>
            <person name="Zhang D.-C."/>
            <person name="Froufe H.J.C."/>
            <person name="Severino R."/>
            <person name="Roxo I."/>
            <person name="Egas C."/>
            <person name="Da Costa M.S."/>
        </authorList>
    </citation>
    <scope>NUCLEOTIDE SEQUENCE [LARGE SCALE GENOMIC DNA]</scope>
    <source>
        <strain evidence="2 3">S20-91</strain>
    </source>
</reference>
<dbReference type="OrthoDB" id="115983at2"/>
<keyword evidence="3" id="KW-1185">Reference proteome</keyword>
<dbReference type="Proteomes" id="UP000237839">
    <property type="component" value="Unassembled WGS sequence"/>
</dbReference>
<dbReference type="EMBL" id="PUGF01000008">
    <property type="protein sequence ID" value="PRC93220.1"/>
    <property type="molecule type" value="Genomic_DNA"/>
</dbReference>
<protein>
    <submittedName>
        <fullName evidence="2">Putative MetA-pathway of phenol degradation</fullName>
    </submittedName>
</protein>
<comment type="caution">
    <text evidence="2">The sequence shown here is derived from an EMBL/GenBank/DDBJ whole genome shotgun (WGS) entry which is preliminary data.</text>
</comment>
<accession>A0A2S9GZU3</accession>
<dbReference type="AlphaFoldDB" id="A0A2S9GZU3"/>
<evidence type="ECO:0000313" key="2">
    <source>
        <dbReference type="EMBL" id="PRC93220.1"/>
    </source>
</evidence>
<organism evidence="2 3">
    <name type="scientific">Solimicrobium silvestre</name>
    <dbReference type="NCBI Taxonomy" id="2099400"/>
    <lineage>
        <taxon>Bacteria</taxon>
        <taxon>Pseudomonadati</taxon>
        <taxon>Pseudomonadota</taxon>
        <taxon>Betaproteobacteria</taxon>
        <taxon>Burkholderiales</taxon>
        <taxon>Oxalobacteraceae</taxon>
        <taxon>Solimicrobium</taxon>
    </lineage>
</organism>
<feature type="signal peptide" evidence="1">
    <location>
        <begin position="1"/>
        <end position="28"/>
    </location>
</feature>
<dbReference type="RefSeq" id="WP_105531621.1">
    <property type="nucleotide sequence ID" value="NZ_PUGF01000008.1"/>
</dbReference>